<dbReference type="Pfam" id="PF02308">
    <property type="entry name" value="MgtC"/>
    <property type="match status" value="1"/>
</dbReference>
<evidence type="ECO:0000256" key="7">
    <source>
        <dbReference type="SAM" id="Phobius"/>
    </source>
</evidence>
<dbReference type="PANTHER" id="PTHR33778:SF1">
    <property type="entry name" value="MAGNESIUM TRANSPORTER YHID-RELATED"/>
    <property type="match status" value="1"/>
</dbReference>
<keyword evidence="5 7" id="KW-1133">Transmembrane helix</keyword>
<evidence type="ECO:0000313" key="10">
    <source>
        <dbReference type="Proteomes" id="UP000617402"/>
    </source>
</evidence>
<dbReference type="PANTHER" id="PTHR33778">
    <property type="entry name" value="PROTEIN MGTC"/>
    <property type="match status" value="1"/>
</dbReference>
<feature type="transmembrane region" description="Helical" evidence="7">
    <location>
        <begin position="91"/>
        <end position="108"/>
    </location>
</feature>
<evidence type="ECO:0000256" key="4">
    <source>
        <dbReference type="ARBA" id="ARBA00022692"/>
    </source>
</evidence>
<dbReference type="InterPro" id="IPR049177">
    <property type="entry name" value="MgtC_SapB_SrpB_YhiD_N"/>
</dbReference>
<comment type="subcellular location">
    <subcellularLocation>
        <location evidence="1">Cell membrane</location>
        <topology evidence="1">Multi-pass membrane protein</topology>
    </subcellularLocation>
</comment>
<organism evidence="9 10">
    <name type="scientific">Heliobacterium chlorum</name>
    <dbReference type="NCBI Taxonomy" id="2698"/>
    <lineage>
        <taxon>Bacteria</taxon>
        <taxon>Bacillati</taxon>
        <taxon>Bacillota</taxon>
        <taxon>Clostridia</taxon>
        <taxon>Eubacteriales</taxon>
        <taxon>Heliobacteriaceae</taxon>
        <taxon>Heliobacterium</taxon>
    </lineage>
</organism>
<evidence type="ECO:0000256" key="1">
    <source>
        <dbReference type="ARBA" id="ARBA00004651"/>
    </source>
</evidence>
<keyword evidence="6 7" id="KW-0472">Membrane</keyword>
<comment type="similarity">
    <text evidence="2">Belongs to the MgtC/SapB family.</text>
</comment>
<keyword evidence="4 7" id="KW-0812">Transmembrane</keyword>
<keyword evidence="10" id="KW-1185">Reference proteome</keyword>
<dbReference type="InterPro" id="IPR003416">
    <property type="entry name" value="MgtC/SapB/SrpB/YhiD_fam"/>
</dbReference>
<keyword evidence="3" id="KW-1003">Cell membrane</keyword>
<reference evidence="9 10" key="1">
    <citation type="submission" date="2020-07" db="EMBL/GenBank/DDBJ databases">
        <title>Draft whole-genome sequence of Heliobacterium chlorum DSM 3682, type strain.</title>
        <authorList>
            <person name="Kyndt J.A."/>
            <person name="Meyer T.E."/>
            <person name="Imhoff J.F."/>
        </authorList>
    </citation>
    <scope>NUCLEOTIDE SEQUENCE [LARGE SCALE GENOMIC DNA]</scope>
    <source>
        <strain evidence="9 10">DSM 3682</strain>
    </source>
</reference>
<evidence type="ECO:0000256" key="6">
    <source>
        <dbReference type="ARBA" id="ARBA00023136"/>
    </source>
</evidence>
<gene>
    <name evidence="9" type="ORF">H1S01_11185</name>
</gene>
<evidence type="ECO:0000256" key="3">
    <source>
        <dbReference type="ARBA" id="ARBA00022475"/>
    </source>
</evidence>
<evidence type="ECO:0000259" key="8">
    <source>
        <dbReference type="Pfam" id="PF02308"/>
    </source>
</evidence>
<feature type="transmembrane region" description="Helical" evidence="7">
    <location>
        <begin position="67"/>
        <end position="84"/>
    </location>
</feature>
<feature type="domain" description="MgtC/SapB/SrpB/YhiD N-terminal" evidence="8">
    <location>
        <begin position="11"/>
        <end position="137"/>
    </location>
</feature>
<evidence type="ECO:0000256" key="2">
    <source>
        <dbReference type="ARBA" id="ARBA00009298"/>
    </source>
</evidence>
<proteinExistence type="inferred from homology"/>
<sequence length="158" mass="17300">MPLYDEITQRLLLSLLLGFIMGYQRTKHHKPGGVRTHALVALGSCLMTLVGGYGFTENEVVHDPLRVAAQIVSGVGFIGAGIIYRQGANYIVGLTTAAAIWVAAGLGIACGAGLYYPAFLTTFLVMVLFQSHRWLEKYGWIDGTEPEPDYNEPKRPEE</sequence>
<comment type="caution">
    <text evidence="9">The sequence shown here is derived from an EMBL/GenBank/DDBJ whole genome shotgun (WGS) entry which is preliminary data.</text>
</comment>
<dbReference type="PRINTS" id="PR01837">
    <property type="entry name" value="MGTCSAPBPROT"/>
</dbReference>
<feature type="transmembrane region" description="Helical" evidence="7">
    <location>
        <begin position="36"/>
        <end position="55"/>
    </location>
</feature>
<name>A0ABR7T2S1_HELCL</name>
<dbReference type="RefSeq" id="WP_188040569.1">
    <property type="nucleotide sequence ID" value="NZ_JACVHF010000010.1"/>
</dbReference>
<dbReference type="EMBL" id="JACVHF010000010">
    <property type="protein sequence ID" value="MBC9785074.1"/>
    <property type="molecule type" value="Genomic_DNA"/>
</dbReference>
<dbReference type="Proteomes" id="UP000617402">
    <property type="component" value="Unassembled WGS sequence"/>
</dbReference>
<evidence type="ECO:0000256" key="5">
    <source>
        <dbReference type="ARBA" id="ARBA00022989"/>
    </source>
</evidence>
<evidence type="ECO:0000313" key="9">
    <source>
        <dbReference type="EMBL" id="MBC9785074.1"/>
    </source>
</evidence>
<accession>A0ABR7T2S1</accession>
<protein>
    <submittedName>
        <fullName evidence="9">MgtC/SapB family protein</fullName>
    </submittedName>
</protein>